<dbReference type="PANTHER" id="PTHR46411">
    <property type="entry name" value="FAMILY ATPASE, PUTATIVE-RELATED"/>
    <property type="match status" value="1"/>
</dbReference>
<protein>
    <recommendedName>
        <fullName evidence="2">AAA+ ATPase lid domain-containing protein</fullName>
    </recommendedName>
</protein>
<comment type="caution">
    <text evidence="3">The sequence shown here is derived from an EMBL/GenBank/DDBJ whole genome shotgun (WGS) entry which is preliminary data.</text>
</comment>
<sequence>MANRDFIRLATADDPELRAEAVHLLPYQLPAYEFRSRQWENVEEIDKSEEARKRGWNDLVIPDSYSQLLVSLVDNHTSGADMTSRKLAATRSSPNVQIDLTITAYTGRPLYATTCGDIGVTADEVEFRLQYHTELAARWGCVLLLDKADVFLMKRSWRDMHRNALVSVFLRHLEYYSGILFLTTNIVGVIDEAFKSRIHVALRYPTIDLPSTEKIWNSLLNRLAKDNETSAVKIQFDRSTLLKFARDHYRKHEASDTTWNGRQVRNAFQTAIALGEFERLSRIKDEGLTLDEALRLRVSAATAGGGGGHNKTTERLTTIRLTRRNLEDIAKTARDFENYIVSIRGPDHEVAQASQLRDDDYGRQLPRAQKDYNLGGKDAAVSSMRATGRRERERHLREPAQGSGSGASARASPAVRAPPPPSVASVRSSGKGKEAPAAAARRPRYRDEYEDDDEGADEDGWESGHDGKGWEGEEGDYDNDNDDTVDSEIDDNDY</sequence>
<evidence type="ECO:0000259" key="2">
    <source>
        <dbReference type="Pfam" id="PF23232"/>
    </source>
</evidence>
<name>A0AA40AD21_9PEZI</name>
<feature type="compositionally biased region" description="Low complexity" evidence="1">
    <location>
        <begin position="423"/>
        <end position="440"/>
    </location>
</feature>
<feature type="compositionally biased region" description="Basic and acidic residues" evidence="1">
    <location>
        <begin position="388"/>
        <end position="398"/>
    </location>
</feature>
<organism evidence="3 4">
    <name type="scientific">Lasiosphaeria miniovina</name>
    <dbReference type="NCBI Taxonomy" id="1954250"/>
    <lineage>
        <taxon>Eukaryota</taxon>
        <taxon>Fungi</taxon>
        <taxon>Dikarya</taxon>
        <taxon>Ascomycota</taxon>
        <taxon>Pezizomycotina</taxon>
        <taxon>Sordariomycetes</taxon>
        <taxon>Sordariomycetidae</taxon>
        <taxon>Sordariales</taxon>
        <taxon>Lasiosphaeriaceae</taxon>
        <taxon>Lasiosphaeria</taxon>
    </lineage>
</organism>
<dbReference type="RefSeq" id="XP_060294852.1">
    <property type="nucleotide sequence ID" value="XM_060445714.1"/>
</dbReference>
<dbReference type="PANTHER" id="PTHR46411:SF2">
    <property type="entry name" value="AAA+ ATPASE DOMAIN-CONTAINING PROTEIN"/>
    <property type="match status" value="1"/>
</dbReference>
<feature type="region of interest" description="Disordered" evidence="1">
    <location>
        <begin position="367"/>
        <end position="494"/>
    </location>
</feature>
<evidence type="ECO:0000313" key="3">
    <source>
        <dbReference type="EMBL" id="KAK0713529.1"/>
    </source>
</evidence>
<feature type="domain" description="AAA+ ATPase lid" evidence="2">
    <location>
        <begin position="211"/>
        <end position="344"/>
    </location>
</feature>
<feature type="compositionally biased region" description="Basic and acidic residues" evidence="1">
    <location>
        <begin position="462"/>
        <end position="471"/>
    </location>
</feature>
<feature type="compositionally biased region" description="Acidic residues" evidence="1">
    <location>
        <begin position="472"/>
        <end position="494"/>
    </location>
</feature>
<keyword evidence="4" id="KW-1185">Reference proteome</keyword>
<dbReference type="EMBL" id="JAUIRO010000005">
    <property type="protein sequence ID" value="KAK0713529.1"/>
    <property type="molecule type" value="Genomic_DNA"/>
</dbReference>
<evidence type="ECO:0000256" key="1">
    <source>
        <dbReference type="SAM" id="MobiDB-lite"/>
    </source>
</evidence>
<dbReference type="AlphaFoldDB" id="A0AA40AD21"/>
<proteinExistence type="predicted"/>
<evidence type="ECO:0000313" key="4">
    <source>
        <dbReference type="Proteomes" id="UP001172101"/>
    </source>
</evidence>
<gene>
    <name evidence="3" type="ORF">B0T26DRAFT_753626</name>
</gene>
<dbReference type="GeneID" id="85328984"/>
<accession>A0AA40AD21</accession>
<dbReference type="InterPro" id="IPR027417">
    <property type="entry name" value="P-loop_NTPase"/>
</dbReference>
<feature type="compositionally biased region" description="Acidic residues" evidence="1">
    <location>
        <begin position="448"/>
        <end position="461"/>
    </location>
</feature>
<reference evidence="3" key="1">
    <citation type="submission" date="2023-06" db="EMBL/GenBank/DDBJ databases">
        <title>Genome-scale phylogeny and comparative genomics of the fungal order Sordariales.</title>
        <authorList>
            <consortium name="Lawrence Berkeley National Laboratory"/>
            <person name="Hensen N."/>
            <person name="Bonometti L."/>
            <person name="Westerberg I."/>
            <person name="Brannstrom I.O."/>
            <person name="Guillou S."/>
            <person name="Cros-Aarteil S."/>
            <person name="Calhoun S."/>
            <person name="Haridas S."/>
            <person name="Kuo A."/>
            <person name="Mondo S."/>
            <person name="Pangilinan J."/>
            <person name="Riley R."/>
            <person name="LaButti K."/>
            <person name="Andreopoulos B."/>
            <person name="Lipzen A."/>
            <person name="Chen C."/>
            <person name="Yanf M."/>
            <person name="Daum C."/>
            <person name="Ng V."/>
            <person name="Clum A."/>
            <person name="Steindorff A."/>
            <person name="Ohm R."/>
            <person name="Martin F."/>
            <person name="Silar P."/>
            <person name="Natvig D."/>
            <person name="Lalanne C."/>
            <person name="Gautier V."/>
            <person name="Ament-velasquez S.L."/>
            <person name="Kruys A."/>
            <person name="Hutchinson M.I."/>
            <person name="Powell A.J."/>
            <person name="Barry K."/>
            <person name="Miller A.N."/>
            <person name="Grigoriev I.V."/>
            <person name="Debuchy R."/>
            <person name="Gladieux P."/>
            <person name="Thoren M.H."/>
            <person name="Johannesson H."/>
        </authorList>
    </citation>
    <scope>NUCLEOTIDE SEQUENCE</scope>
    <source>
        <strain evidence="3">SMH2392-1A</strain>
    </source>
</reference>
<dbReference type="InterPro" id="IPR056599">
    <property type="entry name" value="AAA_lid_fung"/>
</dbReference>
<dbReference type="SUPFAM" id="SSF52540">
    <property type="entry name" value="P-loop containing nucleoside triphosphate hydrolases"/>
    <property type="match status" value="1"/>
</dbReference>
<feature type="compositionally biased region" description="Low complexity" evidence="1">
    <location>
        <begin position="406"/>
        <end position="415"/>
    </location>
</feature>
<dbReference type="Gene3D" id="3.40.50.300">
    <property type="entry name" value="P-loop containing nucleotide triphosphate hydrolases"/>
    <property type="match status" value="1"/>
</dbReference>
<dbReference type="Pfam" id="PF23232">
    <property type="entry name" value="AAA_lid_13"/>
    <property type="match status" value="1"/>
</dbReference>
<dbReference type="Proteomes" id="UP001172101">
    <property type="component" value="Unassembled WGS sequence"/>
</dbReference>